<evidence type="ECO:0000313" key="2">
    <source>
        <dbReference type="Proteomes" id="UP000752172"/>
    </source>
</evidence>
<comment type="caution">
    <text evidence="1">The sequence shown here is derived from an EMBL/GenBank/DDBJ whole genome shotgun (WGS) entry which is preliminary data.</text>
</comment>
<sequence>KQDMEDAGTNLIHIILKGCGIKPAL</sequence>
<dbReference type="AlphaFoldDB" id="A0A921T839"/>
<dbReference type="Proteomes" id="UP000752172">
    <property type="component" value="Unassembled WGS sequence"/>
</dbReference>
<reference evidence="1" key="2">
    <citation type="submission" date="2021-09" db="EMBL/GenBank/DDBJ databases">
        <authorList>
            <person name="Gilroy R."/>
        </authorList>
    </citation>
    <scope>NUCLEOTIDE SEQUENCE</scope>
    <source>
        <strain evidence="1">ChiSjej2B20-17149</strain>
    </source>
</reference>
<feature type="non-terminal residue" evidence="1">
    <location>
        <position position="1"/>
    </location>
</feature>
<protein>
    <submittedName>
        <fullName evidence="1">TetR/AcrR family transcriptional regulator</fullName>
    </submittedName>
</protein>
<reference evidence="1" key="1">
    <citation type="journal article" date="2021" name="PeerJ">
        <title>Extensive microbial diversity within the chicken gut microbiome revealed by metagenomics and culture.</title>
        <authorList>
            <person name="Gilroy R."/>
            <person name="Ravi A."/>
            <person name="Getino M."/>
            <person name="Pursley I."/>
            <person name="Horton D.L."/>
            <person name="Alikhan N.F."/>
            <person name="Baker D."/>
            <person name="Gharbi K."/>
            <person name="Hall N."/>
            <person name="Watson M."/>
            <person name="Adriaenssens E.M."/>
            <person name="Foster-Nyarko E."/>
            <person name="Jarju S."/>
            <person name="Secka A."/>
            <person name="Antonio M."/>
            <person name="Oren A."/>
            <person name="Chaudhuri R.R."/>
            <person name="La Ragione R."/>
            <person name="Hildebrand F."/>
            <person name="Pallen M.J."/>
        </authorList>
    </citation>
    <scope>NUCLEOTIDE SEQUENCE</scope>
    <source>
        <strain evidence="1">ChiSjej2B20-17149</strain>
    </source>
</reference>
<organism evidence="1 2">
    <name type="scientific">Pseudomonas lactis</name>
    <dbReference type="NCBI Taxonomy" id="1615674"/>
    <lineage>
        <taxon>Bacteria</taxon>
        <taxon>Pseudomonadati</taxon>
        <taxon>Pseudomonadota</taxon>
        <taxon>Gammaproteobacteria</taxon>
        <taxon>Pseudomonadales</taxon>
        <taxon>Pseudomonadaceae</taxon>
        <taxon>Pseudomonas</taxon>
    </lineage>
</organism>
<accession>A0A921T839</accession>
<gene>
    <name evidence="1" type="ORF">K8W20_11250</name>
</gene>
<evidence type="ECO:0000313" key="1">
    <source>
        <dbReference type="EMBL" id="HJH19277.1"/>
    </source>
</evidence>
<dbReference type="EMBL" id="DYTS01000202">
    <property type="protein sequence ID" value="HJH19277.1"/>
    <property type="molecule type" value="Genomic_DNA"/>
</dbReference>
<name>A0A921T839_9PSED</name>
<proteinExistence type="predicted"/>